<dbReference type="OrthoDB" id="2017234at2759"/>
<evidence type="ECO:0000313" key="2">
    <source>
        <dbReference type="EMBL" id="KAI3438506.1"/>
    </source>
</evidence>
<dbReference type="PANTHER" id="PTHR47489">
    <property type="entry name" value="ACYL-COA N-ACYLTRANSFERASES (NAT) SUPERFAMILY PROTEIN"/>
    <property type="match status" value="1"/>
</dbReference>
<keyword evidence="3" id="KW-1185">Reference proteome</keyword>
<evidence type="ECO:0000313" key="3">
    <source>
        <dbReference type="Proteomes" id="UP001055712"/>
    </source>
</evidence>
<feature type="domain" description="N-acetyltransferase" evidence="1">
    <location>
        <begin position="75"/>
        <end position="258"/>
    </location>
</feature>
<comment type="caution">
    <text evidence="2">The sequence shown here is derived from an EMBL/GenBank/DDBJ whole genome shotgun (WGS) entry which is preliminary data.</text>
</comment>
<organism evidence="2 3">
    <name type="scientific">Chlorella vulgaris</name>
    <name type="common">Green alga</name>
    <dbReference type="NCBI Taxonomy" id="3077"/>
    <lineage>
        <taxon>Eukaryota</taxon>
        <taxon>Viridiplantae</taxon>
        <taxon>Chlorophyta</taxon>
        <taxon>core chlorophytes</taxon>
        <taxon>Trebouxiophyceae</taxon>
        <taxon>Chlorellales</taxon>
        <taxon>Chlorellaceae</taxon>
        <taxon>Chlorella clade</taxon>
        <taxon>Chlorella</taxon>
    </lineage>
</organism>
<name>A0A9D4Z2T4_CHLVU</name>
<reference evidence="2" key="2">
    <citation type="submission" date="2020-11" db="EMBL/GenBank/DDBJ databases">
        <authorList>
            <person name="Cecchin M."/>
            <person name="Marcolungo L."/>
            <person name="Rossato M."/>
            <person name="Girolomoni L."/>
            <person name="Cosentino E."/>
            <person name="Cuine S."/>
            <person name="Li-Beisson Y."/>
            <person name="Delledonne M."/>
            <person name="Ballottari M."/>
        </authorList>
    </citation>
    <scope>NUCLEOTIDE SEQUENCE</scope>
    <source>
        <strain evidence="2">211/11P</strain>
        <tissue evidence="2">Whole cell</tissue>
    </source>
</reference>
<dbReference type="PANTHER" id="PTHR47489:SF2">
    <property type="entry name" value="GCN5-RELATED N-ACETYLTRANSFERASE 5, CHLOROPLASTIC"/>
    <property type="match status" value="1"/>
</dbReference>
<reference evidence="2" key="1">
    <citation type="journal article" date="2019" name="Plant J.">
        <title>Chlorella vulgaris genome assembly and annotation reveals the molecular basis for metabolic acclimation to high light conditions.</title>
        <authorList>
            <person name="Cecchin M."/>
            <person name="Marcolungo L."/>
            <person name="Rossato M."/>
            <person name="Girolomoni L."/>
            <person name="Cosentino E."/>
            <person name="Cuine S."/>
            <person name="Li-Beisson Y."/>
            <person name="Delledonne M."/>
            <person name="Ballottari M."/>
        </authorList>
    </citation>
    <scope>NUCLEOTIDE SEQUENCE</scope>
    <source>
        <strain evidence="2">211/11P</strain>
    </source>
</reference>
<dbReference type="PROSITE" id="PS51186">
    <property type="entry name" value="GNAT"/>
    <property type="match status" value="1"/>
</dbReference>
<dbReference type="SUPFAM" id="SSF55729">
    <property type="entry name" value="Acyl-CoA N-acyltransferases (Nat)"/>
    <property type="match status" value="1"/>
</dbReference>
<protein>
    <recommendedName>
        <fullName evidence="1">N-acetyltransferase domain-containing protein</fullName>
    </recommendedName>
</protein>
<dbReference type="GO" id="GO:0016747">
    <property type="term" value="F:acyltransferase activity, transferring groups other than amino-acyl groups"/>
    <property type="evidence" value="ECO:0007669"/>
    <property type="project" value="InterPro"/>
</dbReference>
<accession>A0A9D4Z2T4</accession>
<dbReference type="EMBL" id="SIDB01000001">
    <property type="protein sequence ID" value="KAI3438506.1"/>
    <property type="molecule type" value="Genomic_DNA"/>
</dbReference>
<dbReference type="InterPro" id="IPR016181">
    <property type="entry name" value="Acyl_CoA_acyltransferase"/>
</dbReference>
<sequence length="259" mass="27213">MFGVRKSAFSASVASLGPGSTFSRSSTYLTCHGRSGLCIVAATDGAAAAATEAAAAAAAALYGFCIEHELPHGRLVIRAAEEADVGAASVVLTRAFAGSAQGVPLSDGRKFCSDCLMQPPRGLLLVGRMFPSDTAQGAPRLRPGQMSRLMATAGLSFCSSTREAFPTLQPPDNAAYLANIAVDVTQRRLGYGRHMLAAAEALAAARGFRHLYLHVRLADQVARQLYDSAAYEVVGEDVVLLAKLRGITPRALMRKELTS</sequence>
<dbReference type="AlphaFoldDB" id="A0A9D4Z2T4"/>
<gene>
    <name evidence="2" type="ORF">D9Q98_000934</name>
</gene>
<dbReference type="Proteomes" id="UP001055712">
    <property type="component" value="Unassembled WGS sequence"/>
</dbReference>
<proteinExistence type="predicted"/>
<dbReference type="InterPro" id="IPR000182">
    <property type="entry name" value="GNAT_dom"/>
</dbReference>
<dbReference type="Gene3D" id="3.40.630.30">
    <property type="match status" value="1"/>
</dbReference>
<evidence type="ECO:0000259" key="1">
    <source>
        <dbReference type="PROSITE" id="PS51186"/>
    </source>
</evidence>
<dbReference type="Pfam" id="PF00583">
    <property type="entry name" value="Acetyltransf_1"/>
    <property type="match status" value="1"/>
</dbReference>